<evidence type="ECO:0000313" key="2">
    <source>
        <dbReference type="EMBL" id="QAS52356.1"/>
    </source>
</evidence>
<dbReference type="Proteomes" id="UP000287756">
    <property type="component" value="Chromosome"/>
</dbReference>
<protein>
    <submittedName>
        <fullName evidence="2">Uncharacterized protein</fullName>
    </submittedName>
</protein>
<evidence type="ECO:0000313" key="3">
    <source>
        <dbReference type="Proteomes" id="UP000287756"/>
    </source>
</evidence>
<reference evidence="2 3" key="1">
    <citation type="submission" date="2018-01" db="EMBL/GenBank/DDBJ databases">
        <title>The whole genome sequencing and assembly of Halobacillus litoralis ERB031 strain.</title>
        <authorList>
            <person name="Lee S.-J."/>
            <person name="Park M.-K."/>
            <person name="Kim J.-Y."/>
            <person name="Lee Y.-J."/>
            <person name="Yi H."/>
            <person name="Bahn Y.-S."/>
            <person name="Kim J.F."/>
            <person name="Lee D.-W."/>
        </authorList>
    </citation>
    <scope>NUCLEOTIDE SEQUENCE [LARGE SCALE GENOMIC DNA]</scope>
    <source>
        <strain evidence="2 3">ERB 031</strain>
    </source>
</reference>
<evidence type="ECO:0000256" key="1">
    <source>
        <dbReference type="SAM" id="MobiDB-lite"/>
    </source>
</evidence>
<feature type="region of interest" description="Disordered" evidence="1">
    <location>
        <begin position="1"/>
        <end position="26"/>
    </location>
</feature>
<feature type="compositionally biased region" description="Polar residues" evidence="1">
    <location>
        <begin position="1"/>
        <end position="13"/>
    </location>
</feature>
<proteinExistence type="predicted"/>
<name>A0A410MCG8_9BACI</name>
<dbReference type="AlphaFoldDB" id="A0A410MCG8"/>
<dbReference type="EMBL" id="CP026118">
    <property type="protein sequence ID" value="QAS52356.1"/>
    <property type="molecule type" value="Genomic_DNA"/>
</dbReference>
<dbReference type="RefSeq" id="WP_128524643.1">
    <property type="nucleotide sequence ID" value="NZ_CP026118.1"/>
</dbReference>
<dbReference type="KEGG" id="hli:HLI_08990"/>
<gene>
    <name evidence="2" type="ORF">HLI_08990</name>
</gene>
<organism evidence="2 3">
    <name type="scientific">Halobacillus litoralis</name>
    <dbReference type="NCBI Taxonomy" id="45668"/>
    <lineage>
        <taxon>Bacteria</taxon>
        <taxon>Bacillati</taxon>
        <taxon>Bacillota</taxon>
        <taxon>Bacilli</taxon>
        <taxon>Bacillales</taxon>
        <taxon>Bacillaceae</taxon>
        <taxon>Halobacillus</taxon>
    </lineage>
</organism>
<accession>A0A410MCG8</accession>
<sequence length="108" mass="12335">MHDNSRNLNNTGNLAGVNQGDESEVEAKEIDQHFEYAHGVSEETLNNLKDEIIEHTNNEKEQEEVLGHYEKMRVALREHDKEKAKKYWGWIKDSIGMVGSLVTIGTVL</sequence>